<accession>A0A2M4D597</accession>
<dbReference type="EMBL" id="GGFL01008080">
    <property type="protein sequence ID" value="MBW72258.1"/>
    <property type="molecule type" value="Transcribed_RNA"/>
</dbReference>
<keyword evidence="1" id="KW-0732">Signal</keyword>
<evidence type="ECO:0000256" key="1">
    <source>
        <dbReference type="SAM" id="SignalP"/>
    </source>
</evidence>
<dbReference type="AlphaFoldDB" id="A0A2M4D597"/>
<feature type="signal peptide" evidence="1">
    <location>
        <begin position="1"/>
        <end position="19"/>
    </location>
</feature>
<name>A0A2M4D597_ANODA</name>
<sequence length="70" mass="8078">MLVVVLLVGLLLMFRDLFAECRNLLILRHAKVRQFIYFASSKVELPSEVLVGSIFVYDSFSKHFLREGSD</sequence>
<protein>
    <submittedName>
        <fullName evidence="2">Putative secreted protein</fullName>
    </submittedName>
</protein>
<feature type="chain" id="PRO_5014973416" evidence="1">
    <location>
        <begin position="20"/>
        <end position="70"/>
    </location>
</feature>
<organism evidence="2">
    <name type="scientific">Anopheles darlingi</name>
    <name type="common">Mosquito</name>
    <dbReference type="NCBI Taxonomy" id="43151"/>
    <lineage>
        <taxon>Eukaryota</taxon>
        <taxon>Metazoa</taxon>
        <taxon>Ecdysozoa</taxon>
        <taxon>Arthropoda</taxon>
        <taxon>Hexapoda</taxon>
        <taxon>Insecta</taxon>
        <taxon>Pterygota</taxon>
        <taxon>Neoptera</taxon>
        <taxon>Endopterygota</taxon>
        <taxon>Diptera</taxon>
        <taxon>Nematocera</taxon>
        <taxon>Culicoidea</taxon>
        <taxon>Culicidae</taxon>
        <taxon>Anophelinae</taxon>
        <taxon>Anopheles</taxon>
    </lineage>
</organism>
<proteinExistence type="predicted"/>
<evidence type="ECO:0000313" key="2">
    <source>
        <dbReference type="EMBL" id="MBW72258.1"/>
    </source>
</evidence>
<reference evidence="2" key="1">
    <citation type="submission" date="2018-01" db="EMBL/GenBank/DDBJ databases">
        <title>An insight into the sialome of Amazonian anophelines.</title>
        <authorList>
            <person name="Ribeiro J.M."/>
            <person name="Scarpassa V."/>
            <person name="Calvo E."/>
        </authorList>
    </citation>
    <scope>NUCLEOTIDE SEQUENCE</scope>
</reference>